<evidence type="ECO:0000313" key="2">
    <source>
        <dbReference type="Proteomes" id="UP001153709"/>
    </source>
</evidence>
<name>A0A9N9SX59_DIABA</name>
<accession>A0A9N9SX59</accession>
<organism evidence="1 2">
    <name type="scientific">Diabrotica balteata</name>
    <name type="common">Banded cucumber beetle</name>
    <dbReference type="NCBI Taxonomy" id="107213"/>
    <lineage>
        <taxon>Eukaryota</taxon>
        <taxon>Metazoa</taxon>
        <taxon>Ecdysozoa</taxon>
        <taxon>Arthropoda</taxon>
        <taxon>Hexapoda</taxon>
        <taxon>Insecta</taxon>
        <taxon>Pterygota</taxon>
        <taxon>Neoptera</taxon>
        <taxon>Endopterygota</taxon>
        <taxon>Coleoptera</taxon>
        <taxon>Polyphaga</taxon>
        <taxon>Cucujiformia</taxon>
        <taxon>Chrysomeloidea</taxon>
        <taxon>Chrysomelidae</taxon>
        <taxon>Galerucinae</taxon>
        <taxon>Diabroticina</taxon>
        <taxon>Diabroticites</taxon>
        <taxon>Diabrotica</taxon>
    </lineage>
</organism>
<evidence type="ECO:0000313" key="1">
    <source>
        <dbReference type="EMBL" id="CAG9834058.1"/>
    </source>
</evidence>
<dbReference type="AlphaFoldDB" id="A0A9N9SX59"/>
<reference evidence="1" key="1">
    <citation type="submission" date="2022-01" db="EMBL/GenBank/DDBJ databases">
        <authorList>
            <person name="King R."/>
        </authorList>
    </citation>
    <scope>NUCLEOTIDE SEQUENCE</scope>
</reference>
<sequence>MVKLWRKLLDHKTCDEWTGEKPEEGTDETFNEEEIAELVKNLPGFKIMKEVDVNKWLSADEQNELTDGDILNMVFQNDDINSDSKGDESTDKNPVVISHYEAFMSLEALLCYIESREDTCASHVMLLKRMRDMALKKTYTT</sequence>
<proteinExistence type="predicted"/>
<gene>
    <name evidence="1" type="ORF">DIABBA_LOCUS7407</name>
</gene>
<protein>
    <submittedName>
        <fullName evidence="1">Uncharacterized protein</fullName>
    </submittedName>
</protein>
<dbReference type="EMBL" id="OU898279">
    <property type="protein sequence ID" value="CAG9834058.1"/>
    <property type="molecule type" value="Genomic_DNA"/>
</dbReference>
<dbReference type="OrthoDB" id="125347at2759"/>
<dbReference type="Proteomes" id="UP001153709">
    <property type="component" value="Chromosome 4"/>
</dbReference>
<keyword evidence="2" id="KW-1185">Reference proteome</keyword>